<dbReference type="PANTHER" id="PTHR16154:SF6">
    <property type="entry name" value="SPINOPHILIN, ISOFORM J"/>
    <property type="match status" value="1"/>
</dbReference>
<dbReference type="CDD" id="cd06790">
    <property type="entry name" value="PDZ_neurabin-like"/>
    <property type="match status" value="1"/>
</dbReference>
<keyword evidence="3" id="KW-0963">Cytoplasm</keyword>
<evidence type="ECO:0000256" key="4">
    <source>
        <dbReference type="ARBA" id="ARBA00022553"/>
    </source>
</evidence>
<evidence type="ECO:0000259" key="13">
    <source>
        <dbReference type="PROSITE" id="PS50106"/>
    </source>
</evidence>
<keyword evidence="8" id="KW-0175">Coiled coil</keyword>
<proteinExistence type="predicted"/>
<evidence type="ECO:0000256" key="5">
    <source>
        <dbReference type="ARBA" id="ARBA00022782"/>
    </source>
</evidence>
<feature type="compositionally biased region" description="Polar residues" evidence="12">
    <location>
        <begin position="361"/>
        <end position="371"/>
    </location>
</feature>
<dbReference type="SMART" id="SM00228">
    <property type="entry name" value="PDZ"/>
    <property type="match status" value="1"/>
</dbReference>
<dbReference type="GO" id="GO:0007015">
    <property type="term" value="P:actin filament organization"/>
    <property type="evidence" value="ECO:0007669"/>
    <property type="project" value="TreeGrafter"/>
</dbReference>
<protein>
    <recommendedName>
        <fullName evidence="13">PDZ domain-containing protein</fullName>
    </recommendedName>
</protein>
<evidence type="ECO:0000256" key="11">
    <source>
        <dbReference type="ARBA" id="ARBA00034103"/>
    </source>
</evidence>
<evidence type="ECO:0000313" key="14">
    <source>
        <dbReference type="EMBL" id="ERL89962.1"/>
    </source>
</evidence>
<dbReference type="PROSITE" id="PS50106">
    <property type="entry name" value="PDZ"/>
    <property type="match status" value="1"/>
</dbReference>
<keyword evidence="4" id="KW-0597">Phosphoprotein</keyword>
<keyword evidence="6" id="KW-0524">Neurogenesis</keyword>
<dbReference type="InterPro" id="IPR040645">
    <property type="entry name" value="Neurabin-1/2_PDZ"/>
</dbReference>
<evidence type="ECO:0000256" key="8">
    <source>
        <dbReference type="ARBA" id="ARBA00023054"/>
    </source>
</evidence>
<reference evidence="14 15" key="1">
    <citation type="journal article" date="2013" name="Genome Biol.">
        <title>Draft genome of the mountain pine beetle, Dendroctonus ponderosae Hopkins, a major forest pest.</title>
        <authorList>
            <person name="Keeling C.I."/>
            <person name="Yuen M.M."/>
            <person name="Liao N.Y."/>
            <person name="Docking T.R."/>
            <person name="Chan S.K."/>
            <person name="Taylor G.A."/>
            <person name="Palmquist D.L."/>
            <person name="Jackman S.D."/>
            <person name="Nguyen A."/>
            <person name="Li M."/>
            <person name="Henderson H."/>
            <person name="Janes J.K."/>
            <person name="Zhao Y."/>
            <person name="Pandoh P."/>
            <person name="Moore R."/>
            <person name="Sperling F.A."/>
            <person name="Huber D.P."/>
            <person name="Birol I."/>
            <person name="Jones S.J."/>
            <person name="Bohlmann J."/>
        </authorList>
    </citation>
    <scope>NUCLEOTIDE SEQUENCE</scope>
</reference>
<dbReference type="SUPFAM" id="SSF50156">
    <property type="entry name" value="PDZ domain-like"/>
    <property type="match status" value="1"/>
</dbReference>
<feature type="compositionally biased region" description="Polar residues" evidence="12">
    <location>
        <begin position="719"/>
        <end position="747"/>
    </location>
</feature>
<dbReference type="EMBL" id="KB632195">
    <property type="protein sequence ID" value="ERL89962.1"/>
    <property type="molecule type" value="Genomic_DNA"/>
</dbReference>
<dbReference type="GO" id="GO:0015629">
    <property type="term" value="C:actin cytoskeleton"/>
    <property type="evidence" value="ECO:0007669"/>
    <property type="project" value="TreeGrafter"/>
</dbReference>
<dbReference type="InterPro" id="IPR036034">
    <property type="entry name" value="PDZ_sf"/>
</dbReference>
<dbReference type="Gene3D" id="2.30.42.10">
    <property type="match status" value="1"/>
</dbReference>
<dbReference type="GO" id="GO:0051015">
    <property type="term" value="F:actin filament binding"/>
    <property type="evidence" value="ECO:0007669"/>
    <property type="project" value="TreeGrafter"/>
</dbReference>
<feature type="region of interest" description="Disordered" evidence="12">
    <location>
        <begin position="297"/>
        <end position="316"/>
    </location>
</feature>
<evidence type="ECO:0000256" key="6">
    <source>
        <dbReference type="ARBA" id="ARBA00022902"/>
    </source>
</evidence>
<evidence type="ECO:0000256" key="2">
    <source>
        <dbReference type="ARBA" id="ARBA00022473"/>
    </source>
</evidence>
<keyword evidence="5" id="KW-0221">Differentiation</keyword>
<feature type="region of interest" description="Disordered" evidence="12">
    <location>
        <begin position="361"/>
        <end position="381"/>
    </location>
</feature>
<evidence type="ECO:0000256" key="12">
    <source>
        <dbReference type="SAM" id="MobiDB-lite"/>
    </source>
</evidence>
<dbReference type="Pfam" id="PF17817">
    <property type="entry name" value="PDZ_5"/>
    <property type="match status" value="1"/>
</dbReference>
<dbReference type="GO" id="GO:0030425">
    <property type="term" value="C:dendrite"/>
    <property type="evidence" value="ECO:0007669"/>
    <property type="project" value="TreeGrafter"/>
</dbReference>
<feature type="region of interest" description="Disordered" evidence="12">
    <location>
        <begin position="700"/>
        <end position="747"/>
    </location>
</feature>
<keyword evidence="9" id="KW-0009">Actin-binding</keyword>
<keyword evidence="10" id="KW-0206">Cytoskeleton</keyword>
<dbReference type="PANTHER" id="PTHR16154">
    <property type="entry name" value="NEURABIN"/>
    <property type="match status" value="1"/>
</dbReference>
<dbReference type="GO" id="GO:0031175">
    <property type="term" value="P:neuron projection development"/>
    <property type="evidence" value="ECO:0007669"/>
    <property type="project" value="TreeGrafter"/>
</dbReference>
<name>U4UA92_DENPD</name>
<feature type="compositionally biased region" description="Basic and acidic residues" evidence="12">
    <location>
        <begin position="703"/>
        <end position="716"/>
    </location>
</feature>
<evidence type="ECO:0000256" key="3">
    <source>
        <dbReference type="ARBA" id="ARBA00022490"/>
    </source>
</evidence>
<feature type="domain" description="PDZ" evidence="13">
    <location>
        <begin position="579"/>
        <end position="663"/>
    </location>
</feature>
<comment type="subcellular location">
    <subcellularLocation>
        <location evidence="1">Cytoplasm</location>
        <location evidence="1">Cytoskeleton</location>
    </subcellularLocation>
    <subcellularLocation>
        <location evidence="11">Synapse</location>
    </subcellularLocation>
</comment>
<dbReference type="GO" id="GO:0019722">
    <property type="term" value="P:calcium-mediated signaling"/>
    <property type="evidence" value="ECO:0007669"/>
    <property type="project" value="TreeGrafter"/>
</dbReference>
<keyword evidence="7" id="KW-0770">Synapse</keyword>
<evidence type="ECO:0000256" key="9">
    <source>
        <dbReference type="ARBA" id="ARBA00023203"/>
    </source>
</evidence>
<evidence type="ECO:0000313" key="15">
    <source>
        <dbReference type="Proteomes" id="UP000030742"/>
    </source>
</evidence>
<dbReference type="OrthoDB" id="62701at2759"/>
<dbReference type="InterPro" id="IPR043446">
    <property type="entry name" value="Neurabin-like"/>
</dbReference>
<organism evidence="14 15">
    <name type="scientific">Dendroctonus ponderosae</name>
    <name type="common">Mountain pine beetle</name>
    <dbReference type="NCBI Taxonomy" id="77166"/>
    <lineage>
        <taxon>Eukaryota</taxon>
        <taxon>Metazoa</taxon>
        <taxon>Ecdysozoa</taxon>
        <taxon>Arthropoda</taxon>
        <taxon>Hexapoda</taxon>
        <taxon>Insecta</taxon>
        <taxon>Pterygota</taxon>
        <taxon>Neoptera</taxon>
        <taxon>Endopterygota</taxon>
        <taxon>Coleoptera</taxon>
        <taxon>Polyphaga</taxon>
        <taxon>Cucujiformia</taxon>
        <taxon>Curculionidae</taxon>
        <taxon>Scolytinae</taxon>
        <taxon>Dendroctonus</taxon>
    </lineage>
</organism>
<gene>
    <name evidence="14" type="ORF">D910_07321</name>
</gene>
<accession>U4UA92</accession>
<dbReference type="Pfam" id="PF00595">
    <property type="entry name" value="PDZ"/>
    <property type="match status" value="1"/>
</dbReference>
<dbReference type="InterPro" id="IPR001478">
    <property type="entry name" value="PDZ"/>
</dbReference>
<dbReference type="GO" id="GO:0005737">
    <property type="term" value="C:cytoplasm"/>
    <property type="evidence" value="ECO:0007669"/>
    <property type="project" value="TreeGrafter"/>
</dbReference>
<dbReference type="AlphaFoldDB" id="U4UA92"/>
<dbReference type="Proteomes" id="UP000030742">
    <property type="component" value="Unassembled WGS sequence"/>
</dbReference>
<evidence type="ECO:0000256" key="10">
    <source>
        <dbReference type="ARBA" id="ARBA00023212"/>
    </source>
</evidence>
<keyword evidence="2" id="KW-0217">Developmental protein</keyword>
<evidence type="ECO:0000256" key="1">
    <source>
        <dbReference type="ARBA" id="ARBA00004245"/>
    </source>
</evidence>
<dbReference type="FunFam" id="2.30.42.10:FF:000010">
    <property type="entry name" value="Neurabin-1 isoform 1"/>
    <property type="match status" value="1"/>
</dbReference>
<sequence>MEIKFKPPLSVTQGLSMPTYHSDIHKESKTDDPLVVPRRTKVSSICLNIPAAGLGSRPSSIITTSDEGGFNEPSPKIEARLKPHEESLYDFPINEDIPVEINDNSSPEDVNEYSEGEVIADNPVKLTQAEIEALYAVPNKNKSNSSGPAEKRLYSVTEVQSLDFAKSVSPTGSDADYAVPYRSPSMFHQKSVTSTDSDVSQVTVIPAQQSIDSDVIYHNQPPVVNSVLSELESQESFEKNCQTFLNKEREDSDNLRPEPFIISREVLQTEKAARSPEIQRSEAIILDSNDLEFADEQAKSSEADAMTPDEADNLLSSKPDLLSDEEAQEVTRLLHAKEQKIHKWPYNTSSLLQDSITASVHNSSGPVSLNDSLGPPSLQEESVTDSMQELQRNFMIDNKKDMEPLSQYYESTSSLDTSTQDEEEFISHSKLEASFSASDSGLIGKRWIILKLFEVTIAFLDSVTSTSEANNLETGSEGVSDFVPKPVSIVGVEHGVHYYEDGHFWMEVPGLPPEEEDDDLEYPVYVPKPTKVIFSTHPIRVFSTFSISDYDRRNEDVDPVAASAEYELEKRVEKMEVFPVELIKGPEGLGLSIIGMGVGADAGLEKLGIFVKTITANGAAAKDGRIKVNDQIIEVDGKSLVGVTQAYAASVLRNTSGLVKFSIGESFKGLIDVYLTAKNWYPGRERDPDNSEVAQLIRQSLQADREREDRRQRMMDAEQQQSDTSTVQLTGSTNTSVSDGPVSPTVNQDCVFESEQDNSESLRNLLQETGTICEVVYNGSVVDDDRVINVGDISRDLSFGDAGNGQSGVAAHCAVLGSIHARHHGSHAIALRGIGAWHGTGGARHA</sequence>
<evidence type="ECO:0000256" key="7">
    <source>
        <dbReference type="ARBA" id="ARBA00023018"/>
    </source>
</evidence>
<dbReference type="GO" id="GO:0014069">
    <property type="term" value="C:postsynaptic density"/>
    <property type="evidence" value="ECO:0007669"/>
    <property type="project" value="TreeGrafter"/>
</dbReference>